<dbReference type="Pfam" id="PF00439">
    <property type="entry name" value="Bromodomain"/>
    <property type="match status" value="2"/>
</dbReference>
<evidence type="ECO:0008006" key="8">
    <source>
        <dbReference type="Google" id="ProtNLM"/>
    </source>
</evidence>
<feature type="domain" description="Bromo" evidence="4">
    <location>
        <begin position="296"/>
        <end position="368"/>
    </location>
</feature>
<evidence type="ECO:0000259" key="5">
    <source>
        <dbReference type="PROSITE" id="PS51525"/>
    </source>
</evidence>
<sequence length="620" mass="70782">MVMSLEETISTGIGGGAAEVSKAHLLESKIVESSVQVTRETLITEMTDDGGAPTEKKTDATTADILPQKHEIEATESVEVKKQKIDHVLPTVDLSNPAPIPTIEPDMDHLPEHPMPPHQKRHALTIMKAIKRLKDAGPFLKPVDIVKLNIPFYYNYIKKPMDLLTMEKKIQVDAYEAPKQLVDDFELMVQNCFIFNGKNSVISQMARNIQASFEKHILHMPPKDAPAESTRRRRSTYDSDVPKLRRDSASENGRPKREIHPPKSRDMPYDFRPRRRKMTPELRFCQQLLRELMSKKYDAISYPFLEPVDPVALECPNYFNVIKHPMDLGTVAKKMEDGEYTTAEEFEKDVRLVFSNCYAFNPESSAVNMMGHRFETVFNEKWVNKPLPEDEETRSSSSHGHGSGSSGVRGGEDDEDEGEEMDEDEEFDVDMNSITDPTIEFLLANIDRLQKDLKKMRQEKYEQMKKEWLKKHHSSKRGKKRRRKRSKANGSTGIYPTHVTYEMKKEISDAMSTINDKQLKSVIAIIKEGVPDLADDDEIELDMDQMSNTTLLKLYNFVVKGKATKQRKRKGAQSEEEKINSLKKKLQQFEDAEDEEDSASSSDEDGEGDEGDEDESSEEE</sequence>
<dbReference type="CDD" id="cd05500">
    <property type="entry name" value="Bromo_BDF1_2_I"/>
    <property type="match status" value="1"/>
</dbReference>
<name>A0A875S916_EENNA</name>
<accession>A0A875S916</accession>
<evidence type="ECO:0000313" key="6">
    <source>
        <dbReference type="EMBL" id="QPG75574.1"/>
    </source>
</evidence>
<dbReference type="InterPro" id="IPR027353">
    <property type="entry name" value="NET_dom"/>
</dbReference>
<evidence type="ECO:0000259" key="4">
    <source>
        <dbReference type="PROSITE" id="PS50014"/>
    </source>
</evidence>
<dbReference type="GO" id="GO:0006355">
    <property type="term" value="P:regulation of DNA-templated transcription"/>
    <property type="evidence" value="ECO:0007669"/>
    <property type="project" value="TreeGrafter"/>
</dbReference>
<feature type="compositionally biased region" description="Acidic residues" evidence="3">
    <location>
        <begin position="412"/>
        <end position="429"/>
    </location>
</feature>
<reference evidence="6" key="1">
    <citation type="submission" date="2020-10" db="EMBL/GenBank/DDBJ databases">
        <authorList>
            <person name="Roach M.J.R."/>
        </authorList>
    </citation>
    <scope>NUCLEOTIDE SEQUENCE</scope>
    <source>
        <strain evidence="6">CBS 1945</strain>
    </source>
</reference>
<feature type="region of interest" description="Disordered" evidence="3">
    <location>
        <begin position="563"/>
        <end position="620"/>
    </location>
</feature>
<dbReference type="InterPro" id="IPR018359">
    <property type="entry name" value="Bromodomain_CS"/>
</dbReference>
<feature type="region of interest" description="Disordered" evidence="3">
    <location>
        <begin position="388"/>
        <end position="430"/>
    </location>
</feature>
<dbReference type="PANTHER" id="PTHR22880">
    <property type="entry name" value="FALZ-RELATED BROMODOMAIN-CONTAINING PROTEINS"/>
    <property type="match status" value="1"/>
</dbReference>
<dbReference type="GO" id="GO:0005634">
    <property type="term" value="C:nucleus"/>
    <property type="evidence" value="ECO:0007669"/>
    <property type="project" value="TreeGrafter"/>
</dbReference>
<feature type="domain" description="Bromo" evidence="4">
    <location>
        <begin position="131"/>
        <end position="203"/>
    </location>
</feature>
<dbReference type="PROSITE" id="PS00633">
    <property type="entry name" value="BROMODOMAIN_1"/>
    <property type="match status" value="2"/>
</dbReference>
<dbReference type="GO" id="GO:0000785">
    <property type="term" value="C:chromatin"/>
    <property type="evidence" value="ECO:0007669"/>
    <property type="project" value="TreeGrafter"/>
</dbReference>
<gene>
    <name evidence="6" type="ORF">FOA43_002930</name>
</gene>
<dbReference type="PROSITE" id="PS50014">
    <property type="entry name" value="BROMODOMAIN_2"/>
    <property type="match status" value="2"/>
</dbReference>
<dbReference type="AlphaFoldDB" id="A0A875S916"/>
<dbReference type="InterPro" id="IPR036427">
    <property type="entry name" value="Bromodomain-like_sf"/>
</dbReference>
<dbReference type="PROSITE" id="PS51525">
    <property type="entry name" value="NET"/>
    <property type="match status" value="1"/>
</dbReference>
<feature type="region of interest" description="Disordered" evidence="3">
    <location>
        <begin position="220"/>
        <end position="271"/>
    </location>
</feature>
<dbReference type="PRINTS" id="PR00503">
    <property type="entry name" value="BROMODOMAIN"/>
</dbReference>
<keyword evidence="7" id="KW-1185">Reference proteome</keyword>
<keyword evidence="1 2" id="KW-0103">Bromodomain</keyword>
<dbReference type="Pfam" id="PF17035">
    <property type="entry name" value="BET"/>
    <property type="match status" value="1"/>
</dbReference>
<dbReference type="EMBL" id="CP064814">
    <property type="protein sequence ID" value="QPG75574.1"/>
    <property type="molecule type" value="Genomic_DNA"/>
</dbReference>
<dbReference type="SUPFAM" id="SSF47370">
    <property type="entry name" value="Bromodomain"/>
    <property type="match status" value="2"/>
</dbReference>
<dbReference type="OrthoDB" id="784962at2759"/>
<feature type="compositionally biased region" description="Basic residues" evidence="3">
    <location>
        <begin position="468"/>
        <end position="487"/>
    </location>
</feature>
<dbReference type="Gene3D" id="1.20.920.10">
    <property type="entry name" value="Bromodomain-like"/>
    <property type="match status" value="2"/>
</dbReference>
<dbReference type="Proteomes" id="UP000662931">
    <property type="component" value="Chromosome 3"/>
</dbReference>
<dbReference type="RefSeq" id="XP_038779139.1">
    <property type="nucleotide sequence ID" value="XM_038923211.1"/>
</dbReference>
<dbReference type="InterPro" id="IPR038336">
    <property type="entry name" value="NET_sf"/>
</dbReference>
<evidence type="ECO:0000256" key="1">
    <source>
        <dbReference type="ARBA" id="ARBA00023117"/>
    </source>
</evidence>
<organism evidence="6 7">
    <name type="scientific">Eeniella nana</name>
    <name type="common">Yeast</name>
    <name type="synonym">Brettanomyces nanus</name>
    <dbReference type="NCBI Taxonomy" id="13502"/>
    <lineage>
        <taxon>Eukaryota</taxon>
        <taxon>Fungi</taxon>
        <taxon>Dikarya</taxon>
        <taxon>Ascomycota</taxon>
        <taxon>Saccharomycotina</taxon>
        <taxon>Pichiomycetes</taxon>
        <taxon>Pichiales</taxon>
        <taxon>Pichiaceae</taxon>
        <taxon>Brettanomyces</taxon>
    </lineage>
</organism>
<evidence type="ECO:0000313" key="7">
    <source>
        <dbReference type="Proteomes" id="UP000662931"/>
    </source>
</evidence>
<feature type="region of interest" description="Disordered" evidence="3">
    <location>
        <begin position="463"/>
        <end position="495"/>
    </location>
</feature>
<dbReference type="CDD" id="cd05499">
    <property type="entry name" value="Bromo_BDF1_2_II"/>
    <property type="match status" value="1"/>
</dbReference>
<dbReference type="KEGG" id="bnn:FOA43_002930"/>
<dbReference type="PANTHER" id="PTHR22880:SF225">
    <property type="entry name" value="BROMODOMAIN-CONTAINING PROTEIN BET-1-RELATED"/>
    <property type="match status" value="1"/>
</dbReference>
<protein>
    <recommendedName>
        <fullName evidence="8">Bromodomain-containing protein</fullName>
    </recommendedName>
</protein>
<dbReference type="GO" id="GO:0006338">
    <property type="term" value="P:chromatin remodeling"/>
    <property type="evidence" value="ECO:0007669"/>
    <property type="project" value="TreeGrafter"/>
</dbReference>
<dbReference type="SMART" id="SM00297">
    <property type="entry name" value="BROMO"/>
    <property type="match status" value="2"/>
</dbReference>
<evidence type="ECO:0000256" key="3">
    <source>
        <dbReference type="SAM" id="MobiDB-lite"/>
    </source>
</evidence>
<evidence type="ECO:0000256" key="2">
    <source>
        <dbReference type="PROSITE-ProRule" id="PRU00035"/>
    </source>
</evidence>
<dbReference type="GeneID" id="62196331"/>
<feature type="domain" description="NET" evidence="5">
    <location>
        <begin position="489"/>
        <end position="569"/>
    </location>
</feature>
<proteinExistence type="predicted"/>
<dbReference type="InterPro" id="IPR050935">
    <property type="entry name" value="Bromo_chromatin_reader"/>
</dbReference>
<dbReference type="Gene3D" id="1.20.1270.220">
    <property type="match status" value="1"/>
</dbReference>
<feature type="compositionally biased region" description="Acidic residues" evidence="3">
    <location>
        <begin position="590"/>
        <end position="620"/>
    </location>
</feature>
<dbReference type="InterPro" id="IPR001487">
    <property type="entry name" value="Bromodomain"/>
</dbReference>